<sequence length="217" mass="24062">MYQTILFDLDGTLTDPKEGITKCVQCGLRAAEIVVDDLDQLTWFIGPPLLSSFRKYPGMDETRLPLAMQAFAERFQTKGLYENSLYPDTVTLLRALHAAGKRLALATAKPERYGVRILEHFGIRQYFDVVSGCTTDDKAVEKDVILQEALRRLGISESEKATAVMVGDRDNDILAAKVCGIPSIGVRFGYAQPGELERAGADHIFDTMEALQAFLLQ</sequence>
<reference evidence="1" key="1">
    <citation type="submission" date="2020-08" db="EMBL/GenBank/DDBJ databases">
        <title>Genome public.</title>
        <authorList>
            <person name="Liu C."/>
            <person name="Sun Q."/>
        </authorList>
    </citation>
    <scope>NUCLEOTIDE SEQUENCE</scope>
    <source>
        <strain evidence="1">NSJ-40</strain>
    </source>
</reference>
<proteinExistence type="predicted"/>
<accession>A0A926D7K6</accession>
<evidence type="ECO:0000313" key="2">
    <source>
        <dbReference type="Proteomes" id="UP000651482"/>
    </source>
</evidence>
<gene>
    <name evidence="1" type="ORF">IAG03_02155</name>
</gene>
<dbReference type="SFLD" id="SFLDS00003">
    <property type="entry name" value="Haloacid_Dehalogenase"/>
    <property type="match status" value="1"/>
</dbReference>
<evidence type="ECO:0000313" key="1">
    <source>
        <dbReference type="EMBL" id="MBC8532824.1"/>
    </source>
</evidence>
<dbReference type="EMBL" id="JACRSN010000002">
    <property type="protein sequence ID" value="MBC8532824.1"/>
    <property type="molecule type" value="Genomic_DNA"/>
</dbReference>
<dbReference type="InterPro" id="IPR036412">
    <property type="entry name" value="HAD-like_sf"/>
</dbReference>
<dbReference type="PANTHER" id="PTHR43434:SF20">
    <property type="entry name" value="5'-NUCLEOTIDASE"/>
    <property type="match status" value="1"/>
</dbReference>
<dbReference type="InterPro" id="IPR023214">
    <property type="entry name" value="HAD_sf"/>
</dbReference>
<comment type="caution">
    <text evidence="1">The sequence shown here is derived from an EMBL/GenBank/DDBJ whole genome shotgun (WGS) entry which is preliminary data.</text>
</comment>
<dbReference type="InterPro" id="IPR050155">
    <property type="entry name" value="HAD-like_hydrolase_sf"/>
</dbReference>
<dbReference type="Pfam" id="PF13419">
    <property type="entry name" value="HAD_2"/>
    <property type="match status" value="1"/>
</dbReference>
<organism evidence="1 2">
    <name type="scientific">Yeguia hominis</name>
    <dbReference type="NCBI Taxonomy" id="2763662"/>
    <lineage>
        <taxon>Bacteria</taxon>
        <taxon>Bacillati</taxon>
        <taxon>Bacillota</taxon>
        <taxon>Clostridia</taxon>
        <taxon>Eubacteriales</taxon>
        <taxon>Yeguiaceae</taxon>
        <taxon>Yeguia</taxon>
    </lineage>
</organism>
<dbReference type="PANTHER" id="PTHR43434">
    <property type="entry name" value="PHOSPHOGLYCOLATE PHOSPHATASE"/>
    <property type="match status" value="1"/>
</dbReference>
<dbReference type="AlphaFoldDB" id="A0A926D7K6"/>
<dbReference type="GO" id="GO:0005829">
    <property type="term" value="C:cytosol"/>
    <property type="evidence" value="ECO:0007669"/>
    <property type="project" value="TreeGrafter"/>
</dbReference>
<dbReference type="Proteomes" id="UP000651482">
    <property type="component" value="Unassembled WGS sequence"/>
</dbReference>
<dbReference type="GO" id="GO:0016787">
    <property type="term" value="F:hydrolase activity"/>
    <property type="evidence" value="ECO:0007669"/>
    <property type="project" value="UniProtKB-KW"/>
</dbReference>
<dbReference type="SFLD" id="SFLDG01129">
    <property type="entry name" value="C1.5:_HAD__Beta-PGM__Phosphata"/>
    <property type="match status" value="1"/>
</dbReference>
<dbReference type="RefSeq" id="WP_249318067.1">
    <property type="nucleotide sequence ID" value="NZ_JACRSN010000002.1"/>
</dbReference>
<dbReference type="GO" id="GO:0004713">
    <property type="term" value="F:protein tyrosine kinase activity"/>
    <property type="evidence" value="ECO:0007669"/>
    <property type="project" value="TreeGrafter"/>
</dbReference>
<keyword evidence="1" id="KW-0378">Hydrolase</keyword>
<dbReference type="InterPro" id="IPR041492">
    <property type="entry name" value="HAD_2"/>
</dbReference>
<dbReference type="InterPro" id="IPR023198">
    <property type="entry name" value="PGP-like_dom2"/>
</dbReference>
<dbReference type="SUPFAM" id="SSF56784">
    <property type="entry name" value="HAD-like"/>
    <property type="match status" value="1"/>
</dbReference>
<dbReference type="Gene3D" id="3.40.50.1000">
    <property type="entry name" value="HAD superfamily/HAD-like"/>
    <property type="match status" value="1"/>
</dbReference>
<dbReference type="Gene3D" id="1.10.150.240">
    <property type="entry name" value="Putative phosphatase, domain 2"/>
    <property type="match status" value="1"/>
</dbReference>
<keyword evidence="2" id="KW-1185">Reference proteome</keyword>
<protein>
    <submittedName>
        <fullName evidence="1">HAD hydrolase-like protein</fullName>
    </submittedName>
</protein>
<name>A0A926D7K6_9FIRM</name>